<feature type="transmembrane region" description="Helical" evidence="9">
    <location>
        <begin position="286"/>
        <end position="305"/>
    </location>
</feature>
<keyword evidence="10" id="KW-0732">Signal</keyword>
<feature type="transmembrane region" description="Helical" evidence="9">
    <location>
        <begin position="317"/>
        <end position="343"/>
    </location>
</feature>
<dbReference type="UniPathway" id="UPA00196"/>
<feature type="transmembrane region" description="Helical" evidence="9">
    <location>
        <begin position="383"/>
        <end position="409"/>
    </location>
</feature>
<keyword evidence="6" id="KW-0256">Endoplasmic reticulum</keyword>
<sequence>MMKWMTTVLLGAALRYLLMHSHYGVTIQNRVEVATPLNSWKRANFITAIEGAYLYANGTNPYEGDLYHQNPFVLVSVWFLMEKLFAFASAIFINLEVGTILMLKSVAAIFIRKLYDNQRSRLSSFAKGTKELQISPDDVRSVPYYVALAYMFNPYSILNCVGQTTTVLSNFLLALFLLGMANRVRLVACMALALETQINIYPCVLIIPAALFIAQDDKHKMQSILITCGMFLMTFLFVNYASFMIMGDWSFLDATYGFIFNCRDLQPNIGLFWYFFTEMFDHFRTLFLYTFQINATLLYLFPLTFKLHKEPIMLLTMLLALGVVFRPYPCVGDIGMYLSLLPLWKSISKFMGHNYIVGATMLVTSILGPTVWHLWIYSNSANANFYFGMTLVFCTAQIFLITDLFFAYIKREFCLKHGMNITIDGKEARIALE</sequence>
<comment type="similarity">
    <text evidence="3">Belongs to the PIGU family.</text>
</comment>
<dbReference type="InterPro" id="IPR009600">
    <property type="entry name" value="PIG-U"/>
</dbReference>
<keyword evidence="7 9" id="KW-1133">Transmembrane helix</keyword>
<feature type="transmembrane region" description="Helical" evidence="9">
    <location>
        <begin position="224"/>
        <end position="243"/>
    </location>
</feature>
<organism evidence="11 12">
    <name type="scientific">Aedes aegypti</name>
    <name type="common">Yellowfever mosquito</name>
    <name type="synonym">Culex aegypti</name>
    <dbReference type="NCBI Taxonomy" id="7159"/>
    <lineage>
        <taxon>Eukaryota</taxon>
        <taxon>Metazoa</taxon>
        <taxon>Ecdysozoa</taxon>
        <taxon>Arthropoda</taxon>
        <taxon>Hexapoda</taxon>
        <taxon>Insecta</taxon>
        <taxon>Pterygota</taxon>
        <taxon>Neoptera</taxon>
        <taxon>Endopterygota</taxon>
        <taxon>Diptera</taxon>
        <taxon>Nematocera</taxon>
        <taxon>Culicoidea</taxon>
        <taxon>Culicidae</taxon>
        <taxon>Culicinae</taxon>
        <taxon>Aedini</taxon>
        <taxon>Aedes</taxon>
        <taxon>Stegomyia</taxon>
    </lineage>
</organism>
<evidence type="ECO:0000256" key="9">
    <source>
        <dbReference type="SAM" id="Phobius"/>
    </source>
</evidence>
<feature type="transmembrane region" description="Helical" evidence="9">
    <location>
        <begin position="157"/>
        <end position="178"/>
    </location>
</feature>
<evidence type="ECO:0000313" key="11">
    <source>
        <dbReference type="EMBL" id="EAT33541.1"/>
    </source>
</evidence>
<dbReference type="PhylomeDB" id="Q16H23"/>
<feature type="chain" id="PRO_5014307088" evidence="10">
    <location>
        <begin position="20"/>
        <end position="433"/>
    </location>
</feature>
<reference evidence="11" key="2">
    <citation type="journal article" date="2007" name="Science">
        <title>Genome sequence of Aedes aegypti, a major arbovirus vector.</title>
        <authorList>
            <person name="Nene V."/>
            <person name="Wortman J.R."/>
            <person name="Lawson D."/>
            <person name="Haas B."/>
            <person name="Kodira C."/>
            <person name="Tu Z.J."/>
            <person name="Loftus B."/>
            <person name="Xi Z."/>
            <person name="Megy K."/>
            <person name="Grabherr M."/>
            <person name="Ren Q."/>
            <person name="Zdobnov E.M."/>
            <person name="Lobo N.F."/>
            <person name="Campbell K.S."/>
            <person name="Brown S.E."/>
            <person name="Bonaldo M.F."/>
            <person name="Zhu J."/>
            <person name="Sinkins S.P."/>
            <person name="Hogenkamp D.G."/>
            <person name="Amedeo P."/>
            <person name="Arensburger P."/>
            <person name="Atkinson P.W."/>
            <person name="Bidwell S."/>
            <person name="Biedler J."/>
            <person name="Birney E."/>
            <person name="Bruggner R.V."/>
            <person name="Costas J."/>
            <person name="Coy M.R."/>
            <person name="Crabtree J."/>
            <person name="Crawford M."/>
            <person name="Debruyn B."/>
            <person name="Decaprio D."/>
            <person name="Eiglmeier K."/>
            <person name="Eisenstadt E."/>
            <person name="El-Dorry H."/>
            <person name="Gelbart W.M."/>
            <person name="Gomes S.L."/>
            <person name="Hammond M."/>
            <person name="Hannick L.I."/>
            <person name="Hogan J.R."/>
            <person name="Holmes M.H."/>
            <person name="Jaffe D."/>
            <person name="Johnston J.S."/>
            <person name="Kennedy R.C."/>
            <person name="Koo H."/>
            <person name="Kravitz S."/>
            <person name="Kriventseva E.V."/>
            <person name="Kulp D."/>
            <person name="Labutti K."/>
            <person name="Lee E."/>
            <person name="Li S."/>
            <person name="Lovin D.D."/>
            <person name="Mao C."/>
            <person name="Mauceli E."/>
            <person name="Menck C.F."/>
            <person name="Miller J.R."/>
            <person name="Montgomery P."/>
            <person name="Mori A."/>
            <person name="Nascimento A.L."/>
            <person name="Naveira H.F."/>
            <person name="Nusbaum C."/>
            <person name="O'leary S."/>
            <person name="Orvis J."/>
            <person name="Pertea M."/>
            <person name="Quesneville H."/>
            <person name="Reidenbach K.R."/>
            <person name="Rogers Y.H."/>
            <person name="Roth C.W."/>
            <person name="Schneider J.R."/>
            <person name="Schatz M."/>
            <person name="Shumway M."/>
            <person name="Stanke M."/>
            <person name="Stinson E.O."/>
            <person name="Tubio J.M."/>
            <person name="Vanzee J.P."/>
            <person name="Verjovski-Almeida S."/>
            <person name="Werner D."/>
            <person name="White O."/>
            <person name="Wyder S."/>
            <person name="Zeng Q."/>
            <person name="Zhao Q."/>
            <person name="Zhao Y."/>
            <person name="Hill C.A."/>
            <person name="Raikhel A.S."/>
            <person name="Soares M.B."/>
            <person name="Knudson D.L."/>
            <person name="Lee N.H."/>
            <person name="Galagan J."/>
            <person name="Salzberg S.L."/>
            <person name="Paulsen I.T."/>
            <person name="Dimopoulos G."/>
            <person name="Collins F.H."/>
            <person name="Birren B."/>
            <person name="Fraser-Liggett C.M."/>
            <person name="Severson D.W."/>
        </authorList>
    </citation>
    <scope>NUCLEOTIDE SEQUENCE [LARGE SCALE GENOMIC DNA]</scope>
    <source>
        <strain evidence="11">Liverpool</strain>
    </source>
</reference>
<dbReference type="eggNOG" id="KOG2552">
    <property type="taxonomic scope" value="Eukaryota"/>
</dbReference>
<dbReference type="EMBL" id="CH478212">
    <property type="protein sequence ID" value="EAT33541.1"/>
    <property type="molecule type" value="Genomic_DNA"/>
</dbReference>
<dbReference type="Proteomes" id="UP000682892">
    <property type="component" value="Unassembled WGS sequence"/>
</dbReference>
<feature type="transmembrane region" description="Helical" evidence="9">
    <location>
        <begin position="184"/>
        <end position="212"/>
    </location>
</feature>
<dbReference type="PANTHER" id="PTHR13121:SF0">
    <property type="entry name" value="PHOSPHATIDYLINOSITOL GLYCAN ANCHOR BIOSYNTHESIS CLASS U PROTEIN"/>
    <property type="match status" value="1"/>
</dbReference>
<dbReference type="GO" id="GO:0042765">
    <property type="term" value="C:GPI-anchor transamidase complex"/>
    <property type="evidence" value="ECO:0007669"/>
    <property type="project" value="InterPro"/>
</dbReference>
<evidence type="ECO:0000256" key="3">
    <source>
        <dbReference type="ARBA" id="ARBA00010026"/>
    </source>
</evidence>
<feature type="transmembrane region" description="Helical" evidence="9">
    <location>
        <begin position="84"/>
        <end position="111"/>
    </location>
</feature>
<dbReference type="VEuPathDB" id="VectorBase:AAEL014183"/>
<dbReference type="AlphaFoldDB" id="Q16H23"/>
<feature type="transmembrane region" description="Helical" evidence="9">
    <location>
        <begin position="355"/>
        <end position="377"/>
    </location>
</feature>
<reference evidence="11" key="1">
    <citation type="submission" date="2005-10" db="EMBL/GenBank/DDBJ databases">
        <authorList>
            <person name="Loftus B.J."/>
            <person name="Nene V.M."/>
            <person name="Hannick L.I."/>
            <person name="Bidwell S."/>
            <person name="Haas B."/>
            <person name="Amedeo P."/>
            <person name="Orvis J."/>
            <person name="Wortman J.R."/>
            <person name="White O.R."/>
            <person name="Salzberg S."/>
            <person name="Shumway M."/>
            <person name="Koo H."/>
            <person name="Zhao Y."/>
            <person name="Holmes M."/>
            <person name="Miller J."/>
            <person name="Schatz M."/>
            <person name="Pop M."/>
            <person name="Pai G."/>
            <person name="Utterback T."/>
            <person name="Rogers Y.-H."/>
            <person name="Kravitz S."/>
            <person name="Fraser C.M."/>
        </authorList>
    </citation>
    <scope>NUCLEOTIDE SEQUENCE</scope>
    <source>
        <strain evidence="11">Liverpool</strain>
    </source>
</reference>
<protein>
    <submittedName>
        <fullName evidence="11">AAEL014183-PB</fullName>
    </submittedName>
</protein>
<reference evidence="11" key="3">
    <citation type="submission" date="2012-09" db="EMBL/GenBank/DDBJ databases">
        <authorList>
            <consortium name="VectorBase"/>
        </authorList>
    </citation>
    <scope>NUCLEOTIDE SEQUENCE</scope>
    <source>
        <strain evidence="11">Liverpool</strain>
    </source>
</reference>
<evidence type="ECO:0000256" key="5">
    <source>
        <dbReference type="ARBA" id="ARBA00022692"/>
    </source>
</evidence>
<evidence type="ECO:0000313" key="12">
    <source>
        <dbReference type="Proteomes" id="UP000682892"/>
    </source>
</evidence>
<accession>Q16H23</accession>
<dbReference type="Pfam" id="PF06728">
    <property type="entry name" value="PIG-U"/>
    <property type="match status" value="1"/>
</dbReference>
<keyword evidence="8 9" id="KW-0472">Membrane</keyword>
<comment type="subcellular location">
    <subcellularLocation>
        <location evidence="1">Endoplasmic reticulum membrane</location>
        <topology evidence="1">Multi-pass membrane protein</topology>
    </subcellularLocation>
</comment>
<dbReference type="STRING" id="7159.Q16H23"/>
<evidence type="ECO:0000256" key="1">
    <source>
        <dbReference type="ARBA" id="ARBA00004477"/>
    </source>
</evidence>
<dbReference type="GO" id="GO:0006506">
    <property type="term" value="P:GPI anchor biosynthetic process"/>
    <property type="evidence" value="ECO:0007669"/>
    <property type="project" value="UniProtKB-UniPathway"/>
</dbReference>
<comment type="pathway">
    <text evidence="2">Glycolipid biosynthesis; glycosylphosphatidylinositol-anchor biosynthesis.</text>
</comment>
<evidence type="ECO:0000256" key="10">
    <source>
        <dbReference type="SAM" id="SignalP"/>
    </source>
</evidence>
<dbReference type="GO" id="GO:0016255">
    <property type="term" value="P:attachment of GPI anchor to protein"/>
    <property type="evidence" value="ECO:0007669"/>
    <property type="project" value="InterPro"/>
</dbReference>
<dbReference type="PANTHER" id="PTHR13121">
    <property type="entry name" value="GPI TRANSAMIDASE COMPONENT PIG-U"/>
    <property type="match status" value="1"/>
</dbReference>
<dbReference type="OMA" id="ALWHLWI"/>
<feature type="signal peptide" evidence="10">
    <location>
        <begin position="1"/>
        <end position="19"/>
    </location>
</feature>
<keyword evidence="4" id="KW-0337">GPI-anchor biosynthesis</keyword>
<keyword evidence="5 9" id="KW-0812">Transmembrane</keyword>
<evidence type="ECO:0000256" key="7">
    <source>
        <dbReference type="ARBA" id="ARBA00022989"/>
    </source>
</evidence>
<evidence type="ECO:0000256" key="6">
    <source>
        <dbReference type="ARBA" id="ARBA00022824"/>
    </source>
</evidence>
<gene>
    <name evidence="11" type="ORF">AAEL801116</name>
    <name evidence="11" type="ORF">AaeL_AAEL014183</name>
</gene>
<name>Q16H23_AEDAE</name>
<evidence type="ECO:0000256" key="8">
    <source>
        <dbReference type="ARBA" id="ARBA00023136"/>
    </source>
</evidence>
<evidence type="ECO:0000256" key="2">
    <source>
        <dbReference type="ARBA" id="ARBA00004687"/>
    </source>
</evidence>
<proteinExistence type="inferred from homology"/>
<evidence type="ECO:0000256" key="4">
    <source>
        <dbReference type="ARBA" id="ARBA00022502"/>
    </source>
</evidence>
<dbReference type="PaxDb" id="7159-AAEL014183-PB"/>